<evidence type="ECO:0000259" key="2">
    <source>
        <dbReference type="Pfam" id="PF00534"/>
    </source>
</evidence>
<dbReference type="RefSeq" id="WP_282198844.1">
    <property type="nucleotide sequence ID" value="NZ_BOQE01000001.1"/>
</dbReference>
<dbReference type="AlphaFoldDB" id="A0AAV4LDC6"/>
<sequence>MKMNVNKVLYIYKWATMGGVERVLLNRAHAFQSNELLIRQDVYFLQDGGGLNNFRKYIEKNALMEYIGIIDAINPDAYDVILSIDTPEIFDLVKEHNKIYIECHTSYKNNRTYLKTVPDQIGGILVPSSSFKDTVVTEVTSILKPKVYLLRNCVPSRLSEQISVLENRFLGKTPIFYMGRMDKHKNTEELIDIFAKALNQLGDRFILVLAGNVMQDIDLWKLVHSRKIVNRLVYLPPVRFHKVSMLMALIKSNGGIFISTSKGESFGLSAAEAISFNLPVLLSDIPAHRELVNNDDTFLYALGNTDEAVAKLKGILDKYSLAVDRMKEFRKIFSNDSFIKDWKQIFSEH</sequence>
<dbReference type="InterPro" id="IPR001296">
    <property type="entry name" value="Glyco_trans_1"/>
</dbReference>
<dbReference type="EMBL" id="BOQE01000001">
    <property type="protein sequence ID" value="GIM45663.1"/>
    <property type="molecule type" value="Genomic_DNA"/>
</dbReference>
<feature type="domain" description="Glycosyl transferase family 1" evidence="2">
    <location>
        <begin position="171"/>
        <end position="322"/>
    </location>
</feature>
<name>A0AAV4LDC6_9BACL</name>
<dbReference type="GO" id="GO:0016757">
    <property type="term" value="F:glycosyltransferase activity"/>
    <property type="evidence" value="ECO:0007669"/>
    <property type="project" value="InterPro"/>
</dbReference>
<evidence type="ECO:0000313" key="4">
    <source>
        <dbReference type="Proteomes" id="UP001057291"/>
    </source>
</evidence>
<keyword evidence="1 3" id="KW-0808">Transferase</keyword>
<organism evidence="3 4">
    <name type="scientific">Collibacillus ludicampi</name>
    <dbReference type="NCBI Taxonomy" id="2771369"/>
    <lineage>
        <taxon>Bacteria</taxon>
        <taxon>Bacillati</taxon>
        <taxon>Bacillota</taxon>
        <taxon>Bacilli</taxon>
        <taxon>Bacillales</taxon>
        <taxon>Alicyclobacillaceae</taxon>
        <taxon>Collibacillus</taxon>
    </lineage>
</organism>
<evidence type="ECO:0000313" key="3">
    <source>
        <dbReference type="EMBL" id="GIM45663.1"/>
    </source>
</evidence>
<comment type="caution">
    <text evidence="3">The sequence shown here is derived from an EMBL/GenBank/DDBJ whole genome shotgun (WGS) entry which is preliminary data.</text>
</comment>
<dbReference type="Gene3D" id="3.40.50.2000">
    <property type="entry name" value="Glycogen Phosphorylase B"/>
    <property type="match status" value="2"/>
</dbReference>
<gene>
    <name evidence="3" type="ORF">DNHGIG_12120</name>
</gene>
<dbReference type="PANTHER" id="PTHR46401:SF2">
    <property type="entry name" value="GLYCOSYLTRANSFERASE WBBK-RELATED"/>
    <property type="match status" value="1"/>
</dbReference>
<dbReference type="CDD" id="cd03801">
    <property type="entry name" value="GT4_PimA-like"/>
    <property type="match status" value="1"/>
</dbReference>
<dbReference type="SUPFAM" id="SSF53756">
    <property type="entry name" value="UDP-Glycosyltransferase/glycogen phosphorylase"/>
    <property type="match status" value="1"/>
</dbReference>
<keyword evidence="4" id="KW-1185">Reference proteome</keyword>
<protein>
    <submittedName>
        <fullName evidence="3">Group 1 glycosyl transferase</fullName>
    </submittedName>
</protein>
<dbReference type="Pfam" id="PF00534">
    <property type="entry name" value="Glycos_transf_1"/>
    <property type="match status" value="1"/>
</dbReference>
<dbReference type="PANTHER" id="PTHR46401">
    <property type="entry name" value="GLYCOSYLTRANSFERASE WBBK-RELATED"/>
    <property type="match status" value="1"/>
</dbReference>
<accession>A0AAV4LDC6</accession>
<evidence type="ECO:0000256" key="1">
    <source>
        <dbReference type="ARBA" id="ARBA00022679"/>
    </source>
</evidence>
<reference evidence="3" key="1">
    <citation type="journal article" date="2023" name="Int. J. Syst. Evol. Microbiol.">
        <title>Collibacillus ludicampi gen. nov., sp. nov., a new soil bacterium of the family Alicyclobacillaceae.</title>
        <authorList>
            <person name="Jojima T."/>
            <person name="Ioku Y."/>
            <person name="Fukuta Y."/>
            <person name="Shirasaka N."/>
            <person name="Matsumura Y."/>
            <person name="Mori M."/>
        </authorList>
    </citation>
    <scope>NUCLEOTIDE SEQUENCE</scope>
    <source>
        <strain evidence="3">TP075</strain>
    </source>
</reference>
<proteinExistence type="predicted"/>
<dbReference type="Proteomes" id="UP001057291">
    <property type="component" value="Unassembled WGS sequence"/>
</dbReference>